<dbReference type="PANTHER" id="PTHR36971:SF3">
    <property type="entry name" value="C3H1-TYPE DOMAIN-CONTAINING PROTEIN"/>
    <property type="match status" value="1"/>
</dbReference>
<sequence length="456" mass="51113">MHQPPCNSLHVSFHCPHPFLHACWMGWNVDVYRRITSARSKCRQMKSGRHPPAHAMAQSNACAVATCPSAQTTLRGQLVFRRRVSRKLVFYELELQEAEGGSHGIELCIKAGDEMSEMQVKVFRDRLRLGDVVVVDGAMEECGRTLRVKDVAVVQGWKETHPHEHFVPRRILQPNVKEDKIDQQVETKGAGLCKFFLNTGRCSSGETCKFLHVNGAIEKQAFLQQRMERKTALSDNPHKSEAKSKRKRAKVFVDWLVDTYGSSRLSMGTGVLDVAGGRGNLAFELFTVRGIPCTTIDPREQKFTRRQRSTLSSVSAAATRGAPPYLQRLFNSTLWLDDKYKALLQNCSICIGMHPDEATENIVDFSLLYKKPFAVVPCCVFPALFPERSLHGKHVVTHDDFVEFLALKSGASIDHLKFCGLSKVVYMLCTEKEEVSGTDEVPQEGINSKTVKCQCG</sequence>
<dbReference type="Gene3D" id="2.40.50.140">
    <property type="entry name" value="Nucleic acid-binding proteins"/>
    <property type="match status" value="1"/>
</dbReference>
<keyword evidence="2 4" id="KW-0863">Zinc-finger</keyword>
<dbReference type="InterPro" id="IPR000571">
    <property type="entry name" value="Znf_CCCH"/>
</dbReference>
<dbReference type="SUPFAM" id="SSF90229">
    <property type="entry name" value="CCCH zinc finger"/>
    <property type="match status" value="1"/>
</dbReference>
<dbReference type="AlphaFoldDB" id="A0A7S3XC35"/>
<evidence type="ECO:0000259" key="5">
    <source>
        <dbReference type="PROSITE" id="PS50103"/>
    </source>
</evidence>
<keyword evidence="3 4" id="KW-0862">Zinc</keyword>
<organism evidence="6">
    <name type="scientific">Picocystis salinarum</name>
    <dbReference type="NCBI Taxonomy" id="88271"/>
    <lineage>
        <taxon>Eukaryota</taxon>
        <taxon>Viridiplantae</taxon>
        <taxon>Chlorophyta</taxon>
        <taxon>Picocystophyceae</taxon>
        <taxon>Picocystales</taxon>
        <taxon>Picocystaceae</taxon>
        <taxon>Picocystis</taxon>
    </lineage>
</organism>
<gene>
    <name evidence="6" type="ORF">PSAL00342_LOCUS156</name>
</gene>
<dbReference type="Pfam" id="PF00642">
    <property type="entry name" value="zf-CCCH"/>
    <property type="match status" value="1"/>
</dbReference>
<dbReference type="InterPro" id="IPR012340">
    <property type="entry name" value="NA-bd_OB-fold"/>
</dbReference>
<accession>A0A7S3XC35</accession>
<evidence type="ECO:0000256" key="3">
    <source>
        <dbReference type="ARBA" id="ARBA00022833"/>
    </source>
</evidence>
<evidence type="ECO:0000256" key="1">
    <source>
        <dbReference type="ARBA" id="ARBA00022723"/>
    </source>
</evidence>
<proteinExistence type="predicted"/>
<name>A0A7S3XC35_9CHLO</name>
<keyword evidence="1 4" id="KW-0479">Metal-binding</keyword>
<feature type="zinc finger region" description="C3H1-type" evidence="4">
    <location>
        <begin position="187"/>
        <end position="215"/>
    </location>
</feature>
<protein>
    <recommendedName>
        <fullName evidence="5">C3H1-type domain-containing protein</fullName>
    </recommendedName>
</protein>
<dbReference type="PROSITE" id="PS50103">
    <property type="entry name" value="ZF_C3H1"/>
    <property type="match status" value="1"/>
</dbReference>
<reference evidence="6" key="1">
    <citation type="submission" date="2021-01" db="EMBL/GenBank/DDBJ databases">
        <authorList>
            <person name="Corre E."/>
            <person name="Pelletier E."/>
            <person name="Niang G."/>
            <person name="Scheremetjew M."/>
            <person name="Finn R."/>
            <person name="Kale V."/>
            <person name="Holt S."/>
            <person name="Cochrane G."/>
            <person name="Meng A."/>
            <person name="Brown T."/>
            <person name="Cohen L."/>
        </authorList>
    </citation>
    <scope>NUCLEOTIDE SEQUENCE</scope>
    <source>
        <strain evidence="6">CCMP1897</strain>
    </source>
</reference>
<evidence type="ECO:0000313" key="6">
    <source>
        <dbReference type="EMBL" id="CAE0606340.1"/>
    </source>
</evidence>
<dbReference type="InterPro" id="IPR036855">
    <property type="entry name" value="Znf_CCCH_sf"/>
</dbReference>
<feature type="domain" description="C3H1-type" evidence="5">
    <location>
        <begin position="187"/>
        <end position="215"/>
    </location>
</feature>
<dbReference type="EMBL" id="HBIS01000190">
    <property type="protein sequence ID" value="CAE0606340.1"/>
    <property type="molecule type" value="Transcribed_RNA"/>
</dbReference>
<evidence type="ECO:0000256" key="4">
    <source>
        <dbReference type="PROSITE-ProRule" id="PRU00723"/>
    </source>
</evidence>
<dbReference type="PANTHER" id="PTHR36971">
    <property type="entry name" value="UNNAMED PRODUCT"/>
    <property type="match status" value="1"/>
</dbReference>
<dbReference type="GO" id="GO:0008270">
    <property type="term" value="F:zinc ion binding"/>
    <property type="evidence" value="ECO:0007669"/>
    <property type="project" value="UniProtKB-KW"/>
</dbReference>
<evidence type="ECO:0000256" key="2">
    <source>
        <dbReference type="ARBA" id="ARBA00022771"/>
    </source>
</evidence>
<dbReference type="Gene3D" id="4.10.1000.10">
    <property type="entry name" value="Zinc finger, CCCH-type"/>
    <property type="match status" value="1"/>
</dbReference>